<evidence type="ECO:0000256" key="5">
    <source>
        <dbReference type="ARBA" id="ARBA00023136"/>
    </source>
</evidence>
<dbReference type="InParanoid" id="D9Q070"/>
<protein>
    <recommendedName>
        <fullName evidence="7">Type II secretion system protein GspF domain-containing protein</fullName>
    </recommendedName>
</protein>
<dbReference type="AlphaFoldDB" id="D9Q070"/>
<proteinExistence type="predicted"/>
<sequence length="302" mass="32552">MIRLKLSKSKLFYATLAVAIALDEYVLVFLIIRHVTYRFFDGIPVPLGVTSIIATDIIIFGPLLPAAIVLSRRQSVDKRLKLQSRVFLQVFPSIAASSESMAEALEAAASLSERPLRDYISAFSALYRATGDAESSFRKVFSKVPREVRLLLSSIVVAERSGGRARDVLEVVSKYAAELDRMEFSLFNRLRSYSMIVYMGVAVYGAASGIGVSIARSLSQAPVTLGASQLSATTLVAIVGFLYYALIVLSLASAYVMAKAIDDYPPKVVGNFMQLLAIGSATLAATLVIMHGPGAATLIALL</sequence>
<name>D9Q070_ACIS3</name>
<keyword evidence="3 6" id="KW-0812">Transmembrane</keyword>
<organism evidence="8 9">
    <name type="scientific">Acidilobus saccharovorans (strain DSM 16705 / JCM 18335 / VKM B-2471 / 345-15)</name>
    <dbReference type="NCBI Taxonomy" id="666510"/>
    <lineage>
        <taxon>Archaea</taxon>
        <taxon>Thermoproteota</taxon>
        <taxon>Thermoprotei</taxon>
        <taxon>Acidilobales</taxon>
        <taxon>Acidilobaceae</taxon>
        <taxon>Acidilobus</taxon>
    </lineage>
</organism>
<dbReference type="STRING" id="666510.ASAC_0301"/>
<evidence type="ECO:0000313" key="9">
    <source>
        <dbReference type="Proteomes" id="UP000000346"/>
    </source>
</evidence>
<evidence type="ECO:0000256" key="1">
    <source>
        <dbReference type="ARBA" id="ARBA00004651"/>
    </source>
</evidence>
<evidence type="ECO:0000256" key="4">
    <source>
        <dbReference type="ARBA" id="ARBA00022989"/>
    </source>
</evidence>
<keyword evidence="9" id="KW-1185">Reference proteome</keyword>
<reference evidence="8 9" key="1">
    <citation type="journal article" date="2010" name="Appl. Environ. Microbiol.">
        <title>The genome sequence of the crenarchaeon Acidilobus saccharovorans supports a new order, Acidilobales, and suggests an important ecological role in terrestrial acidic hot springs.</title>
        <authorList>
            <person name="Mardanov A.V."/>
            <person name="Svetlitchnyi V.A."/>
            <person name="Beletsky A.V."/>
            <person name="Prokofeva M.I."/>
            <person name="Bonch-Osmolovskaya E.A."/>
            <person name="Ravin N.V."/>
            <person name="Skryabin K.G."/>
        </authorList>
    </citation>
    <scope>NUCLEOTIDE SEQUENCE [LARGE SCALE GENOMIC DNA]</scope>
    <source>
        <strain evidence="9">DSM 16705 / JCM 18335 / VKM B-2471 / 345-15</strain>
    </source>
</reference>
<feature type="transmembrane region" description="Helical" evidence="6">
    <location>
        <begin position="195"/>
        <end position="215"/>
    </location>
</feature>
<dbReference type="EMBL" id="CP001742">
    <property type="protein sequence ID" value="ADL18708.1"/>
    <property type="molecule type" value="Genomic_DNA"/>
</dbReference>
<comment type="subcellular location">
    <subcellularLocation>
        <location evidence="1">Cell membrane</location>
        <topology evidence="1">Multi-pass membrane protein</topology>
    </subcellularLocation>
</comment>
<feature type="transmembrane region" description="Helical" evidence="6">
    <location>
        <begin position="12"/>
        <end position="32"/>
    </location>
</feature>
<evidence type="ECO:0000313" key="8">
    <source>
        <dbReference type="EMBL" id="ADL18708.1"/>
    </source>
</evidence>
<feature type="transmembrane region" description="Helical" evidence="6">
    <location>
        <begin position="52"/>
        <end position="71"/>
    </location>
</feature>
<feature type="domain" description="Type II secretion system protein GspF" evidence="7">
    <location>
        <begin position="94"/>
        <end position="209"/>
    </location>
</feature>
<evidence type="ECO:0000259" key="7">
    <source>
        <dbReference type="Pfam" id="PF00482"/>
    </source>
</evidence>
<feature type="transmembrane region" description="Helical" evidence="6">
    <location>
        <begin position="235"/>
        <end position="256"/>
    </location>
</feature>
<dbReference type="HOGENOM" id="CLU_926226_0_0_2"/>
<gene>
    <name evidence="8" type="ordered locus">ASAC_0301</name>
</gene>
<dbReference type="KEGG" id="asc:ASAC_0301"/>
<dbReference type="GO" id="GO:0005886">
    <property type="term" value="C:plasma membrane"/>
    <property type="evidence" value="ECO:0007669"/>
    <property type="project" value="UniProtKB-SubCell"/>
</dbReference>
<dbReference type="Pfam" id="PF00482">
    <property type="entry name" value="T2SSF"/>
    <property type="match status" value="1"/>
</dbReference>
<evidence type="ECO:0000256" key="2">
    <source>
        <dbReference type="ARBA" id="ARBA00022475"/>
    </source>
</evidence>
<dbReference type="eggNOG" id="arCOG01808">
    <property type="taxonomic scope" value="Archaea"/>
</dbReference>
<keyword evidence="4 6" id="KW-1133">Transmembrane helix</keyword>
<feature type="transmembrane region" description="Helical" evidence="6">
    <location>
        <begin position="268"/>
        <end position="292"/>
    </location>
</feature>
<dbReference type="InterPro" id="IPR018076">
    <property type="entry name" value="T2SS_GspF_dom"/>
</dbReference>
<keyword evidence="5 6" id="KW-0472">Membrane</keyword>
<dbReference type="Proteomes" id="UP000000346">
    <property type="component" value="Chromosome"/>
</dbReference>
<evidence type="ECO:0000256" key="3">
    <source>
        <dbReference type="ARBA" id="ARBA00022692"/>
    </source>
</evidence>
<keyword evidence="2" id="KW-1003">Cell membrane</keyword>
<evidence type="ECO:0000256" key="6">
    <source>
        <dbReference type="SAM" id="Phobius"/>
    </source>
</evidence>
<accession>D9Q070</accession>